<organism evidence="1 2">
    <name type="scientific">Congregibacter brevis</name>
    <dbReference type="NCBI Taxonomy" id="3081201"/>
    <lineage>
        <taxon>Bacteria</taxon>
        <taxon>Pseudomonadati</taxon>
        <taxon>Pseudomonadota</taxon>
        <taxon>Gammaproteobacteria</taxon>
        <taxon>Cellvibrionales</taxon>
        <taxon>Halieaceae</taxon>
        <taxon>Congregibacter</taxon>
    </lineage>
</organism>
<protein>
    <submittedName>
        <fullName evidence="1">Uncharacterized protein</fullName>
    </submittedName>
</protein>
<evidence type="ECO:0000313" key="1">
    <source>
        <dbReference type="EMBL" id="WOJ98177.1"/>
    </source>
</evidence>
<name>A0ABZ0IGM2_9GAMM</name>
<keyword evidence="2" id="KW-1185">Reference proteome</keyword>
<dbReference type="RefSeq" id="WP_407329415.1">
    <property type="nucleotide sequence ID" value="NZ_CP136865.1"/>
</dbReference>
<sequence length="283" mass="31486">MSLLSLPENVTSNRNAVRMNRISTMLVVVTLSVGASSFNVNAAADNSQLKALDEAWCSRRELDREAQSERRASLDKWRHAHGYFRKQERDSYTFFPDEHLAKLSQSGDLLALDAQYQRLSKEGLSDKMPQAEALLLRAAANGSTQALLSLGNLAEVSTAGTIESLQGKQNALKFYLTAWRRGDFYGARKVDALVESLGERLTVEDVRKLEADSNELYFSLSEIRRELNLEPFDNSHSKSVLNKFSRDVAAASLSSRLDLFDLKEDLPSSPCVVSSIAALKKTH</sequence>
<reference evidence="1 2" key="1">
    <citation type="submission" date="2023-10" db="EMBL/GenBank/DDBJ databases">
        <title>Two novel species belonging to the OM43/NOR5 clade.</title>
        <authorList>
            <person name="Park M."/>
        </authorList>
    </citation>
    <scope>NUCLEOTIDE SEQUENCE [LARGE SCALE GENOMIC DNA]</scope>
    <source>
        <strain evidence="1 2">IMCC45268</strain>
    </source>
</reference>
<dbReference type="Proteomes" id="UP001626549">
    <property type="component" value="Chromosome"/>
</dbReference>
<evidence type="ECO:0000313" key="2">
    <source>
        <dbReference type="Proteomes" id="UP001626549"/>
    </source>
</evidence>
<accession>A0ABZ0IGM2</accession>
<gene>
    <name evidence="1" type="ORF">R0137_06300</name>
</gene>
<dbReference type="EMBL" id="CP136865">
    <property type="protein sequence ID" value="WOJ98177.1"/>
    <property type="molecule type" value="Genomic_DNA"/>
</dbReference>
<proteinExistence type="predicted"/>